<dbReference type="EMBL" id="ML769562">
    <property type="protein sequence ID" value="KAE9393885.1"/>
    <property type="molecule type" value="Genomic_DNA"/>
</dbReference>
<protein>
    <recommendedName>
        <fullName evidence="6">Mid2 domain-containing protein</fullName>
    </recommendedName>
</protein>
<feature type="region of interest" description="Disordered" evidence="1">
    <location>
        <begin position="222"/>
        <end position="244"/>
    </location>
</feature>
<accession>A0A6A4H9N2</accession>
<keyword evidence="2" id="KW-1133">Transmembrane helix</keyword>
<feature type="compositionally biased region" description="Low complexity" evidence="1">
    <location>
        <begin position="228"/>
        <end position="244"/>
    </location>
</feature>
<evidence type="ECO:0000256" key="1">
    <source>
        <dbReference type="SAM" id="MobiDB-lite"/>
    </source>
</evidence>
<evidence type="ECO:0000313" key="4">
    <source>
        <dbReference type="EMBL" id="KAE9393885.1"/>
    </source>
</evidence>
<evidence type="ECO:0000256" key="3">
    <source>
        <dbReference type="SAM" id="SignalP"/>
    </source>
</evidence>
<dbReference type="Proteomes" id="UP000799118">
    <property type="component" value="Unassembled WGS sequence"/>
</dbReference>
<feature type="transmembrane region" description="Helical" evidence="2">
    <location>
        <begin position="249"/>
        <end position="271"/>
    </location>
</feature>
<sequence>MFLLFLLLGVLPQVVFCTLKLSFSNATECEPVFASFHGQLNSSLQNDPLSLQILPFNSTSTVVPLPSYATNSLGVNITFLPLPANTQFIATLNDPSGDSVSFVSDIFEIGAASPANTACLSHTSFTPLYQIENSANVSQCEDFTISYSKGSPPPAVELFNPRGFSYPLKLVSSTNATATYTMVALRQTQVMLMMSSGAGGQNQTSPLLTVQGDAFSPSNCFPTLSANGTSQSTSSSPSKKSPGISKGTIIGLSVGLGVTFVMAIPMAWFVIRERRRRRRHIAQRFDFDANRMERPPSPYIPEVKERPAAPPPIFFGYPGYTESGYVKDPKYVSEKYSPTISDYPRTSISWEYIPRASSDEQRRNMESDLRASVQMNMLSSSNIEKMLSRASVDGLAMHSPRSTRSRDSYAFPQSLPLTPPPALHLGYRQSPDVPHNPSFFADSAFTVDQPIPLSESPESMGSRLRPDSGTISPSSAGAMEDYQIVQPRTSHVASRLVV</sequence>
<feature type="chain" id="PRO_5025614552" description="Mid2 domain-containing protein" evidence="3">
    <location>
        <begin position="18"/>
        <end position="498"/>
    </location>
</feature>
<feature type="signal peptide" evidence="3">
    <location>
        <begin position="1"/>
        <end position="17"/>
    </location>
</feature>
<keyword evidence="5" id="KW-1185">Reference proteome</keyword>
<proteinExistence type="predicted"/>
<keyword evidence="2" id="KW-0472">Membrane</keyword>
<evidence type="ECO:0000313" key="5">
    <source>
        <dbReference type="Proteomes" id="UP000799118"/>
    </source>
</evidence>
<dbReference type="AlphaFoldDB" id="A0A6A4H9N2"/>
<name>A0A6A4H9N2_9AGAR</name>
<gene>
    <name evidence="4" type="ORF">BT96DRAFT_209877</name>
</gene>
<organism evidence="4 5">
    <name type="scientific">Gymnopus androsaceus JB14</name>
    <dbReference type="NCBI Taxonomy" id="1447944"/>
    <lineage>
        <taxon>Eukaryota</taxon>
        <taxon>Fungi</taxon>
        <taxon>Dikarya</taxon>
        <taxon>Basidiomycota</taxon>
        <taxon>Agaricomycotina</taxon>
        <taxon>Agaricomycetes</taxon>
        <taxon>Agaricomycetidae</taxon>
        <taxon>Agaricales</taxon>
        <taxon>Marasmiineae</taxon>
        <taxon>Omphalotaceae</taxon>
        <taxon>Gymnopus</taxon>
    </lineage>
</organism>
<evidence type="ECO:0008006" key="6">
    <source>
        <dbReference type="Google" id="ProtNLM"/>
    </source>
</evidence>
<evidence type="ECO:0000256" key="2">
    <source>
        <dbReference type="SAM" id="Phobius"/>
    </source>
</evidence>
<reference evidence="4" key="1">
    <citation type="journal article" date="2019" name="Environ. Microbiol.">
        <title>Fungal ecological strategies reflected in gene transcription - a case study of two litter decomposers.</title>
        <authorList>
            <person name="Barbi F."/>
            <person name="Kohler A."/>
            <person name="Barry K."/>
            <person name="Baskaran P."/>
            <person name="Daum C."/>
            <person name="Fauchery L."/>
            <person name="Ihrmark K."/>
            <person name="Kuo A."/>
            <person name="LaButti K."/>
            <person name="Lipzen A."/>
            <person name="Morin E."/>
            <person name="Grigoriev I.V."/>
            <person name="Henrissat B."/>
            <person name="Lindahl B."/>
            <person name="Martin F."/>
        </authorList>
    </citation>
    <scope>NUCLEOTIDE SEQUENCE</scope>
    <source>
        <strain evidence="4">JB14</strain>
    </source>
</reference>
<keyword evidence="3" id="KW-0732">Signal</keyword>
<feature type="region of interest" description="Disordered" evidence="1">
    <location>
        <begin position="450"/>
        <end position="482"/>
    </location>
</feature>
<dbReference type="OrthoDB" id="3266941at2759"/>
<keyword evidence="2" id="KW-0812">Transmembrane</keyword>